<name>A0ABV6XVB2_9ACTN</name>
<evidence type="ECO:0008006" key="3">
    <source>
        <dbReference type="Google" id="ProtNLM"/>
    </source>
</evidence>
<organism evidence="1 2">
    <name type="scientific">Streptacidiphilus jeojiensis</name>
    <dbReference type="NCBI Taxonomy" id="3229225"/>
    <lineage>
        <taxon>Bacteria</taxon>
        <taxon>Bacillati</taxon>
        <taxon>Actinomycetota</taxon>
        <taxon>Actinomycetes</taxon>
        <taxon>Kitasatosporales</taxon>
        <taxon>Streptomycetaceae</taxon>
        <taxon>Streptacidiphilus</taxon>
    </lineage>
</organism>
<evidence type="ECO:0000313" key="1">
    <source>
        <dbReference type="EMBL" id="MFC1442003.1"/>
    </source>
</evidence>
<dbReference type="InterPro" id="IPR029046">
    <property type="entry name" value="LolA/LolB/LppX"/>
</dbReference>
<sequence length="308" mass="31045">MLELVQVLYEGWVCSVVNRQGLRAAGAVSVAAAMTGLLAGLLSGCSSAGSGSSSDAAAAAAKAGSSDTLAADPLTAVRNAADITGRTGSVQDTTTLQTSSPSKKVTLHGTGVYDYSTRLGRMEVTVPPGGSTTGKLVEVVSPGIVYMQNSGAKVPAGKWVEVNVQQLADGNLVSSGATDPASAANALRGVLTAKLVDSSTVGGVLLKHYKGTLDLAKASAATGGGAGAGLALGARTFTVKQVPYEVWLDAHGRIHRITEDFTFSQVAGSTAAKDQVQVVSDSVFSDFGVPVKVSLPASKDIYGAQSSK</sequence>
<proteinExistence type="predicted"/>
<gene>
    <name evidence="1" type="ORF">ABUW04_27490</name>
</gene>
<accession>A0ABV6XVB2</accession>
<evidence type="ECO:0000313" key="2">
    <source>
        <dbReference type="Proteomes" id="UP001592581"/>
    </source>
</evidence>
<protein>
    <recommendedName>
        <fullName evidence="3">Lipoprotein</fullName>
    </recommendedName>
</protein>
<comment type="caution">
    <text evidence="1">The sequence shown here is derived from an EMBL/GenBank/DDBJ whole genome shotgun (WGS) entry which is preliminary data.</text>
</comment>
<dbReference type="EMBL" id="JBEUKS010000010">
    <property type="protein sequence ID" value="MFC1442003.1"/>
    <property type="molecule type" value="Genomic_DNA"/>
</dbReference>
<dbReference type="Gene3D" id="2.50.20.20">
    <property type="match status" value="1"/>
</dbReference>
<dbReference type="SUPFAM" id="SSF89392">
    <property type="entry name" value="Prokaryotic lipoproteins and lipoprotein localization factors"/>
    <property type="match status" value="1"/>
</dbReference>
<keyword evidence="2" id="KW-1185">Reference proteome</keyword>
<reference evidence="1 2" key="1">
    <citation type="submission" date="2024-06" db="EMBL/GenBank/DDBJ databases">
        <authorList>
            <person name="Lee S.D."/>
        </authorList>
    </citation>
    <scope>NUCLEOTIDE SEQUENCE [LARGE SCALE GENOMIC DNA]</scope>
    <source>
        <strain evidence="1 2">N1-10</strain>
    </source>
</reference>
<dbReference type="Proteomes" id="UP001592581">
    <property type="component" value="Unassembled WGS sequence"/>
</dbReference>